<dbReference type="Proteomes" id="UP000606974">
    <property type="component" value="Unassembled WGS sequence"/>
</dbReference>
<proteinExistence type="predicted"/>
<gene>
    <name evidence="2" type="ORF">GJ744_000501</name>
</gene>
<feature type="region of interest" description="Disordered" evidence="1">
    <location>
        <begin position="30"/>
        <end position="53"/>
    </location>
</feature>
<protein>
    <recommendedName>
        <fullName evidence="4">Amidoligase enzyme</fullName>
    </recommendedName>
</protein>
<evidence type="ECO:0000313" key="2">
    <source>
        <dbReference type="EMBL" id="KAF7505735.1"/>
    </source>
</evidence>
<dbReference type="EMBL" id="JAACFV010000102">
    <property type="protein sequence ID" value="KAF7505735.1"/>
    <property type="molecule type" value="Genomic_DNA"/>
</dbReference>
<feature type="compositionally biased region" description="Basic and acidic residues" evidence="1">
    <location>
        <begin position="155"/>
        <end position="171"/>
    </location>
</feature>
<feature type="region of interest" description="Disordered" evidence="1">
    <location>
        <begin position="92"/>
        <end position="199"/>
    </location>
</feature>
<sequence length="547" mass="61163">MAPPSCSPNIDHLQMSPAFSIAAKTEKHLRAPTGRPAGLQAVPRSGGTEGSNLTERVLQRESVRTIPTCTFAAGSVASPAPSRQLPKLEFEAGRKKSSKDRAQTQLAGRISQARAPSPANAGSTPSNVGPPSTSYRRPKSTSKEQRTASQPPTTSERHPLDINEDKKRSETATDPQHLESPGDLARVSHCAQPSTSHPASEIRTIKLGIETEFYLASRDTDYHGNDVTSFVAFLTHSYNATVPQQHPRMRPDFRPYSFDGDYHKWCIVLDATMSSLFSPWGLELVSPIFEAFPLSTWRQDVIAAWKFLQSYYDVLGTELCATHIHISIESETSLQDSKRIAQAVIHFETALEALMPPERRGNEYAKSNWLDGRRFGREGLTRHESIAAIEKASHLRELVDLMQPFRFGADRDYAWNFLGLQSFPRTIEFRKPPVSLTPDAVLSWAELALAFVHASVRCESSKLQKVPPTIGGLRWFLHQFHVPGMNEPARLERLWTGKDQRAAVEPIPLPEGKEEEIEDMKARLRVLAEADKRQIQAFADNTQEPYW</sequence>
<dbReference type="PANTHER" id="PTHR36847:SF1">
    <property type="entry name" value="AMIDOLIGASE ENZYME"/>
    <property type="match status" value="1"/>
</dbReference>
<feature type="compositionally biased region" description="Basic and acidic residues" evidence="1">
    <location>
        <begin position="92"/>
        <end position="102"/>
    </location>
</feature>
<evidence type="ECO:0000256" key="1">
    <source>
        <dbReference type="SAM" id="MobiDB-lite"/>
    </source>
</evidence>
<dbReference type="PANTHER" id="PTHR36847">
    <property type="entry name" value="AMIDOLIGASE ENZYME"/>
    <property type="match status" value="1"/>
</dbReference>
<comment type="caution">
    <text evidence="2">The sequence shown here is derived from an EMBL/GenBank/DDBJ whole genome shotgun (WGS) entry which is preliminary data.</text>
</comment>
<dbReference type="OrthoDB" id="5291055at2759"/>
<keyword evidence="3" id="KW-1185">Reference proteome</keyword>
<dbReference type="AlphaFoldDB" id="A0A8H7E1X0"/>
<feature type="compositionally biased region" description="Polar residues" evidence="1">
    <location>
        <begin position="120"/>
        <end position="135"/>
    </location>
</feature>
<name>A0A8H7E1X0_9EURO</name>
<evidence type="ECO:0000313" key="3">
    <source>
        <dbReference type="Proteomes" id="UP000606974"/>
    </source>
</evidence>
<dbReference type="InterPro" id="IPR022025">
    <property type="entry name" value="Amidoligase_2"/>
</dbReference>
<organism evidence="2 3">
    <name type="scientific">Endocarpon pusillum</name>
    <dbReference type="NCBI Taxonomy" id="364733"/>
    <lineage>
        <taxon>Eukaryota</taxon>
        <taxon>Fungi</taxon>
        <taxon>Dikarya</taxon>
        <taxon>Ascomycota</taxon>
        <taxon>Pezizomycotina</taxon>
        <taxon>Eurotiomycetes</taxon>
        <taxon>Chaetothyriomycetidae</taxon>
        <taxon>Verrucariales</taxon>
        <taxon>Verrucariaceae</taxon>
        <taxon>Endocarpon</taxon>
    </lineage>
</organism>
<dbReference type="Pfam" id="PF12224">
    <property type="entry name" value="Amidoligase_2"/>
    <property type="match status" value="1"/>
</dbReference>
<evidence type="ECO:0008006" key="4">
    <source>
        <dbReference type="Google" id="ProtNLM"/>
    </source>
</evidence>
<accession>A0A8H7E1X0</accession>
<reference evidence="2" key="1">
    <citation type="submission" date="2020-02" db="EMBL/GenBank/DDBJ databases">
        <authorList>
            <person name="Palmer J.M."/>
        </authorList>
    </citation>
    <scope>NUCLEOTIDE SEQUENCE</scope>
    <source>
        <strain evidence="2">EPUS1.4</strain>
        <tissue evidence="2">Thallus</tissue>
    </source>
</reference>